<evidence type="ECO:0000256" key="2">
    <source>
        <dbReference type="SAM" id="SignalP"/>
    </source>
</evidence>
<dbReference type="OMA" id="STAARCY"/>
<accession>T0PRM1</accession>
<dbReference type="EMBL" id="JH767364">
    <property type="protein sequence ID" value="EQC24851.1"/>
    <property type="molecule type" value="Genomic_DNA"/>
</dbReference>
<feature type="chain" id="PRO_5004569459" evidence="2">
    <location>
        <begin position="21"/>
        <end position="409"/>
    </location>
</feature>
<protein>
    <submittedName>
        <fullName evidence="3">Uncharacterized protein</fullName>
    </submittedName>
</protein>
<keyword evidence="2" id="KW-0732">Signal</keyword>
<evidence type="ECO:0000256" key="1">
    <source>
        <dbReference type="SAM" id="MobiDB-lite"/>
    </source>
</evidence>
<dbReference type="VEuPathDB" id="FungiDB:SDRG_17260"/>
<name>T0PRM1_SAPDV</name>
<dbReference type="GeneID" id="19957987"/>
<sequence length="409" mass="42870">MRWLALLCLTLLSTAQVIDAAACTDDETTAALVPYKAELALNLALCGNDVGYSTAAMANGDFFSSSTTTPARVSAFLKSTNCRALFVLYQKATSNMGCTTGYQGVTFEQYAATLLPASGATPTPTTAKPGTANCTDNSTMTAFAAIEPERSRFQSRCAIDMGDIPVAYLYNNTLKHKITDTQFAAFLASSDCAAVVAVEKKAWGAITPPCVMYDGALAFTTREISTWTFTEYAQRFYERNIPSTTSPASRSPTDAPRTSTSTTEAPRPVAQSAAARRPTSALLVLSLLPSVDAATCTDAETTAALAPYSTAITIDIQLCAADMGYTRADLLAGKFLSSSTTPAQVTAFLKSANCRTLFNLYQIGTSSLSCSTGYQGVTFEQFAATIIPGTSAAPATSKPATAAPVTAAP</sequence>
<organism evidence="3 4">
    <name type="scientific">Saprolegnia diclina (strain VS20)</name>
    <dbReference type="NCBI Taxonomy" id="1156394"/>
    <lineage>
        <taxon>Eukaryota</taxon>
        <taxon>Sar</taxon>
        <taxon>Stramenopiles</taxon>
        <taxon>Oomycota</taxon>
        <taxon>Saprolegniomycetes</taxon>
        <taxon>Saprolegniales</taxon>
        <taxon>Saprolegniaceae</taxon>
        <taxon>Saprolegnia</taxon>
    </lineage>
</organism>
<feature type="compositionally biased region" description="Low complexity" evidence="1">
    <location>
        <begin position="243"/>
        <end position="257"/>
    </location>
</feature>
<dbReference type="Proteomes" id="UP000030762">
    <property type="component" value="Unassembled WGS sequence"/>
</dbReference>
<feature type="non-terminal residue" evidence="3">
    <location>
        <position position="409"/>
    </location>
</feature>
<dbReference type="OrthoDB" id="85512at2759"/>
<proteinExistence type="predicted"/>
<evidence type="ECO:0000313" key="3">
    <source>
        <dbReference type="EMBL" id="EQC24851.1"/>
    </source>
</evidence>
<keyword evidence="4" id="KW-1185">Reference proteome</keyword>
<feature type="region of interest" description="Disordered" evidence="1">
    <location>
        <begin position="243"/>
        <end position="274"/>
    </location>
</feature>
<feature type="signal peptide" evidence="2">
    <location>
        <begin position="1"/>
        <end position="20"/>
    </location>
</feature>
<evidence type="ECO:0000313" key="4">
    <source>
        <dbReference type="Proteomes" id="UP000030762"/>
    </source>
</evidence>
<dbReference type="AlphaFoldDB" id="T0PRM1"/>
<dbReference type="InParanoid" id="T0PRM1"/>
<dbReference type="RefSeq" id="XP_008621722.1">
    <property type="nucleotide sequence ID" value="XM_008623500.1"/>
</dbReference>
<reference evidence="3 4" key="1">
    <citation type="submission" date="2012-04" db="EMBL/GenBank/DDBJ databases">
        <title>The Genome Sequence of Saprolegnia declina VS20.</title>
        <authorList>
            <consortium name="The Broad Institute Genome Sequencing Platform"/>
            <person name="Russ C."/>
            <person name="Nusbaum C."/>
            <person name="Tyler B."/>
            <person name="van West P."/>
            <person name="Dieguez-Uribeondo J."/>
            <person name="de Bruijn I."/>
            <person name="Tripathy S."/>
            <person name="Jiang R."/>
            <person name="Young S.K."/>
            <person name="Zeng Q."/>
            <person name="Gargeya S."/>
            <person name="Fitzgerald M."/>
            <person name="Haas B."/>
            <person name="Abouelleil A."/>
            <person name="Alvarado L."/>
            <person name="Arachchi H.M."/>
            <person name="Berlin A."/>
            <person name="Chapman S.B."/>
            <person name="Goldberg J."/>
            <person name="Griggs A."/>
            <person name="Gujja S."/>
            <person name="Hansen M."/>
            <person name="Howarth C."/>
            <person name="Imamovic A."/>
            <person name="Larimer J."/>
            <person name="McCowen C."/>
            <person name="Montmayeur A."/>
            <person name="Murphy C."/>
            <person name="Neiman D."/>
            <person name="Pearson M."/>
            <person name="Priest M."/>
            <person name="Roberts A."/>
            <person name="Saif S."/>
            <person name="Shea T."/>
            <person name="Sisk P."/>
            <person name="Sykes S."/>
            <person name="Wortman J."/>
            <person name="Nusbaum C."/>
            <person name="Birren B."/>
        </authorList>
    </citation>
    <scope>NUCLEOTIDE SEQUENCE [LARGE SCALE GENOMIC DNA]</scope>
    <source>
        <strain evidence="3 4">VS20</strain>
    </source>
</reference>
<gene>
    <name evidence="3" type="ORF">SDRG_17260</name>
</gene>